<protein>
    <submittedName>
        <fullName evidence="1">Uncharacterized protein</fullName>
    </submittedName>
</protein>
<gene>
    <name evidence="1" type="ORF">A3B45_05235</name>
</gene>
<reference evidence="1 2" key="1">
    <citation type="journal article" date="2016" name="Nat. Commun.">
        <title>Thousands of microbial genomes shed light on interconnected biogeochemical processes in an aquifer system.</title>
        <authorList>
            <person name="Anantharaman K."/>
            <person name="Brown C.T."/>
            <person name="Hug L.A."/>
            <person name="Sharon I."/>
            <person name="Castelle C.J."/>
            <person name="Probst A.J."/>
            <person name="Thomas B.C."/>
            <person name="Singh A."/>
            <person name="Wilkins M.J."/>
            <person name="Karaoz U."/>
            <person name="Brodie E.L."/>
            <person name="Williams K.H."/>
            <person name="Hubbard S.S."/>
            <person name="Banfield J.F."/>
        </authorList>
    </citation>
    <scope>NUCLEOTIDE SEQUENCE [LARGE SCALE GENOMIC DNA]</scope>
</reference>
<name>A0A1F5KT06_9BACT</name>
<proteinExistence type="predicted"/>
<dbReference type="Proteomes" id="UP000178565">
    <property type="component" value="Unassembled WGS sequence"/>
</dbReference>
<dbReference type="AlphaFoldDB" id="A0A1F5KT06"/>
<dbReference type="EMBL" id="MFDM01000009">
    <property type="protein sequence ID" value="OGE44067.1"/>
    <property type="molecule type" value="Genomic_DNA"/>
</dbReference>
<accession>A0A1F5KT06</accession>
<evidence type="ECO:0000313" key="1">
    <source>
        <dbReference type="EMBL" id="OGE44067.1"/>
    </source>
</evidence>
<organism evidence="1 2">
    <name type="scientific">Candidatus Daviesbacteria bacterium RIFCSPLOWO2_01_FULL_39_12</name>
    <dbReference type="NCBI Taxonomy" id="1797785"/>
    <lineage>
        <taxon>Bacteria</taxon>
        <taxon>Candidatus Daviesiibacteriota</taxon>
    </lineage>
</organism>
<sequence>MGRSIEYMEGSEASNQLLKNKYNLHDSPEAKTAALRREQRTGERVAQNPLDRIQNYLNRFHEIIDQDTPERSEHALDLIKGRFHRKYVIKPNEIPEDYFENQRRLAREQGHGDIQIDQQTRKQLTEVIIADQTSSLDKWMDYLSSSDAPYSDGLKYWTLRSVVDMAEYDKDRKTYPQRSKGTTKPFPDLNREALAYVLDAVEKKYQGQKSSDPEFDNILKTENFAKLYAWAIEKVTPASEEELSATNGAWVKYNQDSDHMPLVQSLQGHGTGWCTAGESTAQTQLQGGDFYVYYSMDKAGKPTVPRAAIRMEGGKIAEVRGIAPEQNLDSGAVHIVEEKLTEFGAEGERYKKRVHDMELLTAIGNKVQKALMLDRDELLFLYEVNTPIDGFGYGKDPRISQLRFGRQPYDDLPIMFECTPDQIAHKASEIKPHTKAYIGPLEKGIFNRLQQAGIEHVYTSFPEGKIRMQKLEIGGKSKQQLVAEMKQQGINIYEYAQQMIDSPDFTTLPQKDDIDLVRLTVQDLGLKGTPTTDEVYAKAGELGLDLCPAEVGPHLRLKDTNQPLGEWYFIGMKQIADRVGYPGVFYLARDGDGLWLSDGWARPDDVAWSPGHEFVFALRKETETQTLKTPGLFDRIFKR</sequence>
<evidence type="ECO:0000313" key="2">
    <source>
        <dbReference type="Proteomes" id="UP000178565"/>
    </source>
</evidence>
<comment type="caution">
    <text evidence="1">The sequence shown here is derived from an EMBL/GenBank/DDBJ whole genome shotgun (WGS) entry which is preliminary data.</text>
</comment>